<keyword evidence="1" id="KW-0378">Hydrolase</keyword>
<accession>A0A2I1K428</accession>
<evidence type="ECO:0000256" key="1">
    <source>
        <dbReference type="ARBA" id="ARBA00022801"/>
    </source>
</evidence>
<feature type="domain" description="SH3b" evidence="4">
    <location>
        <begin position="40"/>
        <end position="102"/>
    </location>
</feature>
<keyword evidence="3" id="KW-1133">Transmembrane helix</keyword>
<dbReference type="GO" id="GO:0030288">
    <property type="term" value="C:outer membrane-bounded periplasmic space"/>
    <property type="evidence" value="ECO:0007669"/>
    <property type="project" value="TreeGrafter"/>
</dbReference>
<keyword evidence="3" id="KW-0812">Transmembrane</keyword>
<dbReference type="PANTHER" id="PTHR30404:SF0">
    <property type="entry name" value="N-ACETYLMURAMOYL-L-ALANINE AMIDASE AMIC"/>
    <property type="match status" value="1"/>
</dbReference>
<dbReference type="Gene3D" id="2.30.30.40">
    <property type="entry name" value="SH3 Domains"/>
    <property type="match status" value="2"/>
</dbReference>
<dbReference type="RefSeq" id="WP_101953929.1">
    <property type="nucleotide sequence ID" value="NZ_PKHE01000004.1"/>
</dbReference>
<dbReference type="InterPro" id="IPR002508">
    <property type="entry name" value="MurNAc-LAA_cat"/>
</dbReference>
<name>A0A2I1K428_9LACT</name>
<gene>
    <name evidence="5" type="ORF">CYJ57_02390</name>
</gene>
<dbReference type="CDD" id="cd00174">
    <property type="entry name" value="SH3"/>
    <property type="match status" value="1"/>
</dbReference>
<evidence type="ECO:0000256" key="3">
    <source>
        <dbReference type="SAM" id="Phobius"/>
    </source>
</evidence>
<dbReference type="EMBL" id="PKHE01000004">
    <property type="protein sequence ID" value="PKY90302.1"/>
    <property type="molecule type" value="Genomic_DNA"/>
</dbReference>
<dbReference type="InterPro" id="IPR036028">
    <property type="entry name" value="SH3-like_dom_sf"/>
</dbReference>
<dbReference type="InterPro" id="IPR003646">
    <property type="entry name" value="SH3-like_bac-type"/>
</dbReference>
<dbReference type="GO" id="GO:0071555">
    <property type="term" value="P:cell wall organization"/>
    <property type="evidence" value="ECO:0007669"/>
    <property type="project" value="UniProtKB-KW"/>
</dbReference>
<dbReference type="CDD" id="cd02696">
    <property type="entry name" value="MurNAc-LAA"/>
    <property type="match status" value="1"/>
</dbReference>
<reference evidence="5 6" key="1">
    <citation type="submission" date="2017-12" db="EMBL/GenBank/DDBJ databases">
        <title>Phylogenetic diversity of female urinary microbiome.</title>
        <authorList>
            <person name="Thomas-White K."/>
            <person name="Wolfe A.J."/>
        </authorList>
    </citation>
    <scope>NUCLEOTIDE SEQUENCE [LARGE SCALE GENOMIC DNA]</scope>
    <source>
        <strain evidence="5 6">UMB0898</strain>
    </source>
</reference>
<dbReference type="GO" id="GO:0008745">
    <property type="term" value="F:N-acetylmuramoyl-L-alanine amidase activity"/>
    <property type="evidence" value="ECO:0007669"/>
    <property type="project" value="InterPro"/>
</dbReference>
<organism evidence="5 6">
    <name type="scientific">Falseniella ignava</name>
    <dbReference type="NCBI Taxonomy" id="137730"/>
    <lineage>
        <taxon>Bacteria</taxon>
        <taxon>Bacillati</taxon>
        <taxon>Bacillota</taxon>
        <taxon>Bacilli</taxon>
        <taxon>Lactobacillales</taxon>
        <taxon>Aerococcaceae</taxon>
        <taxon>Falseniella</taxon>
    </lineage>
</organism>
<evidence type="ECO:0000313" key="6">
    <source>
        <dbReference type="Proteomes" id="UP000234384"/>
    </source>
</evidence>
<keyword evidence="3" id="KW-0472">Membrane</keyword>
<proteinExistence type="predicted"/>
<evidence type="ECO:0000313" key="5">
    <source>
        <dbReference type="EMBL" id="PKY90302.1"/>
    </source>
</evidence>
<evidence type="ECO:0000259" key="4">
    <source>
        <dbReference type="PROSITE" id="PS51781"/>
    </source>
</evidence>
<dbReference type="Pfam" id="PF01520">
    <property type="entry name" value="Amidase_3"/>
    <property type="match status" value="1"/>
</dbReference>
<dbReference type="SMART" id="SM00646">
    <property type="entry name" value="Ami_3"/>
    <property type="match status" value="1"/>
</dbReference>
<dbReference type="OrthoDB" id="9806267at2"/>
<keyword evidence="2" id="KW-0961">Cell wall biogenesis/degradation</keyword>
<comment type="caution">
    <text evidence="5">The sequence shown here is derived from an EMBL/GenBank/DDBJ whole genome shotgun (WGS) entry which is preliminary data.</text>
</comment>
<feature type="transmembrane region" description="Helical" evidence="3">
    <location>
        <begin position="20"/>
        <end position="38"/>
    </location>
</feature>
<dbReference type="PANTHER" id="PTHR30404">
    <property type="entry name" value="N-ACETYLMURAMOYL-L-ALANINE AMIDASE"/>
    <property type="match status" value="1"/>
</dbReference>
<dbReference type="SUPFAM" id="SSF50044">
    <property type="entry name" value="SH3-domain"/>
    <property type="match status" value="1"/>
</dbReference>
<sequence length="456" mass="51860">MIESLQRFIFKIYTEKYFPLFIAMTFAIVSLLTITALVREEVYTIENQTITLRVGAATNSSAITTLNKGDRVEILSERNGWYNVVVNGQQNGYVPSWLLNKDQPIDDTELAVHIEKTTPLYQSAHTDSTIIHQIPADEYLKVNFENNGWLQINYKNDQGYIKTSEVTLISQNDIPDKSHESITSNNDLLAGLTPEEASKIIYMRQNNQALYEYPDGLSPVIYHPTYNQRFEYLSTNQDTTGHDYYFVRDDEGTEGYLNSSHVAFASDYIGHETPERPASISEAVIHVDAGHGGMDPGTSSLDGTLHEKDYTLPTALYLKEALEKMGARVIMSREEDIMIGLEEIAQMSNDNQVDAFVSIHFDALDDPTWGGTATYYFHENDYELAETINERLKTIELENNGIVFGNFQVLRDNHRPCLLLELGYMTHEADLSYFTKEENQRKLAQAIAEGLQDYFK</sequence>
<dbReference type="GO" id="GO:0009253">
    <property type="term" value="P:peptidoglycan catabolic process"/>
    <property type="evidence" value="ECO:0007669"/>
    <property type="project" value="InterPro"/>
</dbReference>
<dbReference type="SUPFAM" id="SSF53187">
    <property type="entry name" value="Zn-dependent exopeptidases"/>
    <property type="match status" value="1"/>
</dbReference>
<dbReference type="Proteomes" id="UP000234384">
    <property type="component" value="Unassembled WGS sequence"/>
</dbReference>
<dbReference type="PROSITE" id="PS51781">
    <property type="entry name" value="SH3B"/>
    <property type="match status" value="1"/>
</dbReference>
<evidence type="ECO:0000256" key="2">
    <source>
        <dbReference type="ARBA" id="ARBA00023316"/>
    </source>
</evidence>
<dbReference type="AlphaFoldDB" id="A0A2I1K428"/>
<dbReference type="SMART" id="SM00287">
    <property type="entry name" value="SH3b"/>
    <property type="match status" value="3"/>
</dbReference>
<dbReference type="InterPro" id="IPR050695">
    <property type="entry name" value="N-acetylmuramoyl_amidase_3"/>
</dbReference>
<dbReference type="Gene3D" id="3.40.630.40">
    <property type="entry name" value="Zn-dependent exopeptidases"/>
    <property type="match status" value="1"/>
</dbReference>
<dbReference type="Pfam" id="PF08239">
    <property type="entry name" value="SH3_3"/>
    <property type="match status" value="1"/>
</dbReference>
<protein>
    <recommendedName>
        <fullName evidence="4">SH3b domain-containing protein</fullName>
    </recommendedName>
</protein>